<comment type="caution">
    <text evidence="2">The sequence shown here is derived from an EMBL/GenBank/DDBJ whole genome shotgun (WGS) entry which is preliminary data.</text>
</comment>
<evidence type="ECO:0000313" key="2">
    <source>
        <dbReference type="EMBL" id="MDJ1481305.1"/>
    </source>
</evidence>
<keyword evidence="1" id="KW-0472">Membrane</keyword>
<name>A0AAE3QLU4_9BACT</name>
<gene>
    <name evidence="2" type="ORF">QNI16_12480</name>
</gene>
<accession>A0AAE3QLU4</accession>
<dbReference type="EMBL" id="JASJOS010000005">
    <property type="protein sequence ID" value="MDJ1481305.1"/>
    <property type="molecule type" value="Genomic_DNA"/>
</dbReference>
<evidence type="ECO:0000256" key="1">
    <source>
        <dbReference type="SAM" id="Phobius"/>
    </source>
</evidence>
<dbReference type="AlphaFoldDB" id="A0AAE3QLU4"/>
<feature type="transmembrane region" description="Helical" evidence="1">
    <location>
        <begin position="12"/>
        <end position="30"/>
    </location>
</feature>
<sequence>MDPQVIKLIQRILMELTGIGLLIWGMVLIIKGITGRITFLLEGKGAKVKLANASPGVFIALLASILIWYSIQDFTITKTTTSNEIDPIQVLDQWLVNASRVQGTENYIDRITAVIGKDSNSRLKLETIFIHPAMSIADIAKKHYGDEKYWKLIVVANADRGEFDIKQVQPTTVLRDSAFLEIWKVSRYNSLTRSELIQVKAADKKAAYQELLKMASTKPNYKPLEHMDELTKYYMERELGLLQTPANFSGGIETIGELSLKYYGDKSLWPVIVWTNPKELSYVRSADDKVNKSTLIFILHFGPS</sequence>
<dbReference type="Proteomes" id="UP001241110">
    <property type="component" value="Unassembled WGS sequence"/>
</dbReference>
<protein>
    <submittedName>
        <fullName evidence="2">Uncharacterized protein</fullName>
    </submittedName>
</protein>
<keyword evidence="1" id="KW-1133">Transmembrane helix</keyword>
<keyword evidence="1" id="KW-0812">Transmembrane</keyword>
<organism evidence="2 3">
    <name type="scientific">Xanthocytophaga flava</name>
    <dbReference type="NCBI Taxonomy" id="3048013"/>
    <lineage>
        <taxon>Bacteria</taxon>
        <taxon>Pseudomonadati</taxon>
        <taxon>Bacteroidota</taxon>
        <taxon>Cytophagia</taxon>
        <taxon>Cytophagales</taxon>
        <taxon>Rhodocytophagaceae</taxon>
        <taxon>Xanthocytophaga</taxon>
    </lineage>
</organism>
<feature type="transmembrane region" description="Helical" evidence="1">
    <location>
        <begin position="50"/>
        <end position="71"/>
    </location>
</feature>
<dbReference type="RefSeq" id="WP_313978890.1">
    <property type="nucleotide sequence ID" value="NZ_JASJOS010000005.1"/>
</dbReference>
<reference evidence="2" key="1">
    <citation type="submission" date="2023-05" db="EMBL/GenBank/DDBJ databases">
        <authorList>
            <person name="Zhang X."/>
        </authorList>
    </citation>
    <scope>NUCLEOTIDE SEQUENCE</scope>
    <source>
        <strain evidence="2">YF14B1</strain>
    </source>
</reference>
<proteinExistence type="predicted"/>
<evidence type="ECO:0000313" key="3">
    <source>
        <dbReference type="Proteomes" id="UP001241110"/>
    </source>
</evidence>